<dbReference type="SUPFAM" id="SSF46626">
    <property type="entry name" value="Cytochrome c"/>
    <property type="match status" value="1"/>
</dbReference>
<keyword evidence="7" id="KW-1185">Reference proteome</keyword>
<evidence type="ECO:0000256" key="4">
    <source>
        <dbReference type="PROSITE-ProRule" id="PRU00433"/>
    </source>
</evidence>
<keyword evidence="1 4" id="KW-0349">Heme</keyword>
<keyword evidence="3 4" id="KW-0408">Iron</keyword>
<dbReference type="InterPro" id="IPR009056">
    <property type="entry name" value="Cyt_c-like_dom"/>
</dbReference>
<evidence type="ECO:0000256" key="1">
    <source>
        <dbReference type="ARBA" id="ARBA00022617"/>
    </source>
</evidence>
<evidence type="ECO:0000256" key="3">
    <source>
        <dbReference type="ARBA" id="ARBA00023004"/>
    </source>
</evidence>
<dbReference type="GO" id="GO:0009055">
    <property type="term" value="F:electron transfer activity"/>
    <property type="evidence" value="ECO:0007669"/>
    <property type="project" value="InterPro"/>
</dbReference>
<gene>
    <name evidence="6" type="ORF">SAMN05421797_10883</name>
</gene>
<dbReference type="PROSITE" id="PS51007">
    <property type="entry name" value="CYTC"/>
    <property type="match status" value="1"/>
</dbReference>
<sequence length="194" mass="21700">MTLVIFFPFYPTYICSINKPINRLKMKIVLRNIVVVLSLMLVACGGKEEKKKEGFSVDRAKTLEKTTESPAVTNAVSASERVDLDNKGVGPIKSVTLSPEIDAEMAKKGEEVYSQMCMACHRVDKKFIGPAPTGILKRRSPEWVMNMILNPEVMVKEDPLAKELMAEFNGAPMANQGLTEEQARNVLEYFRTLD</sequence>
<dbReference type="InterPro" id="IPR036909">
    <property type="entry name" value="Cyt_c-like_dom_sf"/>
</dbReference>
<protein>
    <submittedName>
        <fullName evidence="6">Cytochrome c</fullName>
    </submittedName>
</protein>
<dbReference type="Pfam" id="PF00034">
    <property type="entry name" value="Cytochrom_C"/>
    <property type="match status" value="1"/>
</dbReference>
<keyword evidence="2 4" id="KW-0479">Metal-binding</keyword>
<proteinExistence type="predicted"/>
<evidence type="ECO:0000313" key="7">
    <source>
        <dbReference type="Proteomes" id="UP000186953"/>
    </source>
</evidence>
<dbReference type="Gene3D" id="1.10.760.10">
    <property type="entry name" value="Cytochrome c-like domain"/>
    <property type="match status" value="1"/>
</dbReference>
<name>A0A1N6Z8W3_9FLAO</name>
<dbReference type="AlphaFoldDB" id="A0A1N6Z8W3"/>
<dbReference type="STRING" id="228959.SAMN05421797_10883"/>
<dbReference type="GO" id="GO:0020037">
    <property type="term" value="F:heme binding"/>
    <property type="evidence" value="ECO:0007669"/>
    <property type="project" value="InterPro"/>
</dbReference>
<evidence type="ECO:0000259" key="5">
    <source>
        <dbReference type="PROSITE" id="PS51007"/>
    </source>
</evidence>
<dbReference type="GO" id="GO:0046872">
    <property type="term" value="F:metal ion binding"/>
    <property type="evidence" value="ECO:0007669"/>
    <property type="project" value="UniProtKB-KW"/>
</dbReference>
<dbReference type="EMBL" id="FTMA01000008">
    <property type="protein sequence ID" value="SIR23219.1"/>
    <property type="molecule type" value="Genomic_DNA"/>
</dbReference>
<feature type="domain" description="Cytochrome c" evidence="5">
    <location>
        <begin position="104"/>
        <end position="194"/>
    </location>
</feature>
<evidence type="ECO:0000313" key="6">
    <source>
        <dbReference type="EMBL" id="SIR23219.1"/>
    </source>
</evidence>
<evidence type="ECO:0000256" key="2">
    <source>
        <dbReference type="ARBA" id="ARBA00022723"/>
    </source>
</evidence>
<organism evidence="6 7">
    <name type="scientific">Maribacter ulvicola</name>
    <dbReference type="NCBI Taxonomy" id="228959"/>
    <lineage>
        <taxon>Bacteria</taxon>
        <taxon>Pseudomonadati</taxon>
        <taxon>Bacteroidota</taxon>
        <taxon>Flavobacteriia</taxon>
        <taxon>Flavobacteriales</taxon>
        <taxon>Flavobacteriaceae</taxon>
        <taxon>Maribacter</taxon>
    </lineage>
</organism>
<dbReference type="Proteomes" id="UP000186953">
    <property type="component" value="Unassembled WGS sequence"/>
</dbReference>
<accession>A0A1N6Z8W3</accession>
<reference evidence="7" key="1">
    <citation type="submission" date="2017-01" db="EMBL/GenBank/DDBJ databases">
        <authorList>
            <person name="Varghese N."/>
            <person name="Submissions S."/>
        </authorList>
    </citation>
    <scope>NUCLEOTIDE SEQUENCE [LARGE SCALE GENOMIC DNA]</scope>
    <source>
        <strain evidence="7">DSM 15366</strain>
    </source>
</reference>